<keyword evidence="1" id="KW-0479">Metal-binding</keyword>
<dbReference type="KEGG" id="pact:CA264_10625"/>
<dbReference type="GO" id="GO:0046872">
    <property type="term" value="F:metal ion binding"/>
    <property type="evidence" value="ECO:0007669"/>
    <property type="project" value="UniProtKB-KW"/>
</dbReference>
<dbReference type="AlphaFoldDB" id="A0A1X9YSK2"/>
<dbReference type="GO" id="GO:0004493">
    <property type="term" value="F:methylmalonyl-CoA epimerase activity"/>
    <property type="evidence" value="ECO:0007669"/>
    <property type="project" value="TreeGrafter"/>
</dbReference>
<dbReference type="InterPro" id="IPR051785">
    <property type="entry name" value="MMCE/EMCE_epimerase"/>
</dbReference>
<keyword evidence="4" id="KW-1185">Reference proteome</keyword>
<dbReference type="PANTHER" id="PTHR43048">
    <property type="entry name" value="METHYLMALONYL-COA EPIMERASE"/>
    <property type="match status" value="1"/>
</dbReference>
<dbReference type="PROSITE" id="PS51819">
    <property type="entry name" value="VOC"/>
    <property type="match status" value="1"/>
</dbReference>
<dbReference type="EMBL" id="CP021235">
    <property type="protein sequence ID" value="ARS35855.1"/>
    <property type="molecule type" value="Genomic_DNA"/>
</dbReference>
<evidence type="ECO:0000313" key="4">
    <source>
        <dbReference type="Proteomes" id="UP000266292"/>
    </source>
</evidence>
<dbReference type="OrthoDB" id="9794917at2"/>
<feature type="domain" description="VOC" evidence="2">
    <location>
        <begin position="2"/>
        <end position="128"/>
    </location>
</feature>
<accession>A0A1X9YSK2</accession>
<dbReference type="RefSeq" id="WP_025607015.1">
    <property type="nucleotide sequence ID" value="NZ_CP021235.1"/>
</dbReference>
<evidence type="ECO:0000259" key="2">
    <source>
        <dbReference type="PROSITE" id="PS51819"/>
    </source>
</evidence>
<dbReference type="Proteomes" id="UP000266292">
    <property type="component" value="Chromosome"/>
</dbReference>
<evidence type="ECO:0000313" key="3">
    <source>
        <dbReference type="EMBL" id="ARS35855.1"/>
    </source>
</evidence>
<reference evidence="4" key="1">
    <citation type="submission" date="2017-05" db="EMBL/GenBank/DDBJ databases">
        <authorList>
            <person name="Ray J."/>
            <person name="Price M."/>
            <person name="Deutschbauer A."/>
        </authorList>
    </citation>
    <scope>NUCLEOTIDE SEQUENCE [LARGE SCALE GENOMIC DNA]</scope>
    <source>
        <strain evidence="4">DSM 19842</strain>
    </source>
</reference>
<dbReference type="InterPro" id="IPR037523">
    <property type="entry name" value="VOC_core"/>
</dbReference>
<dbReference type="STRING" id="709015.GCA_000472485_02144"/>
<keyword evidence="3" id="KW-0560">Oxidoreductase</keyword>
<dbReference type="Pfam" id="PF00903">
    <property type="entry name" value="Glyoxalase"/>
    <property type="match status" value="1"/>
</dbReference>
<dbReference type="GO" id="GO:0051213">
    <property type="term" value="F:dioxygenase activity"/>
    <property type="evidence" value="ECO:0007669"/>
    <property type="project" value="UniProtKB-KW"/>
</dbReference>
<gene>
    <name evidence="3" type="ORF">CA264_10625</name>
</gene>
<keyword evidence="3" id="KW-0223">Dioxygenase</keyword>
<dbReference type="InterPro" id="IPR004360">
    <property type="entry name" value="Glyas_Fos-R_dOase_dom"/>
</dbReference>
<dbReference type="GO" id="GO:0046491">
    <property type="term" value="P:L-methylmalonyl-CoA metabolic process"/>
    <property type="evidence" value="ECO:0007669"/>
    <property type="project" value="TreeGrafter"/>
</dbReference>
<proteinExistence type="predicted"/>
<sequence length="137" mass="15673">MKFNNIRLLVNDFDKCFTFYNDTLGLECTWGKLGDNFASFDAGYSSVIALFSADLMSTAVNSAEASKNEKVQDKFAIVVQVDNVDETYKALQNKGVRFITEPKDMTAWGIRVAHFRDPENNLLEIFQDLPKDRWDKE</sequence>
<dbReference type="Gene3D" id="3.10.180.10">
    <property type="entry name" value="2,3-Dihydroxybiphenyl 1,2-Dioxygenase, domain 1"/>
    <property type="match status" value="1"/>
</dbReference>
<protein>
    <submittedName>
        <fullName evidence="3">Glyoxalase/bleomycin resistance/dioxygenase family protein</fullName>
    </submittedName>
</protein>
<organism evidence="3 4">
    <name type="scientific">Pontibacter actiniarum</name>
    <dbReference type="NCBI Taxonomy" id="323450"/>
    <lineage>
        <taxon>Bacteria</taxon>
        <taxon>Pseudomonadati</taxon>
        <taxon>Bacteroidota</taxon>
        <taxon>Cytophagia</taxon>
        <taxon>Cytophagales</taxon>
        <taxon>Hymenobacteraceae</taxon>
        <taxon>Pontibacter</taxon>
    </lineage>
</organism>
<dbReference type="PANTHER" id="PTHR43048:SF4">
    <property type="entry name" value="RING-CLEAVING DIOXYGENASE-RELATED"/>
    <property type="match status" value="1"/>
</dbReference>
<evidence type="ECO:0000256" key="1">
    <source>
        <dbReference type="ARBA" id="ARBA00022723"/>
    </source>
</evidence>
<name>A0A1X9YSK2_9BACT</name>
<dbReference type="InterPro" id="IPR029068">
    <property type="entry name" value="Glyas_Bleomycin-R_OHBP_Dase"/>
</dbReference>
<dbReference type="SUPFAM" id="SSF54593">
    <property type="entry name" value="Glyoxalase/Bleomycin resistance protein/Dihydroxybiphenyl dioxygenase"/>
    <property type="match status" value="1"/>
</dbReference>